<dbReference type="PANTHER" id="PTHR12137:SF54">
    <property type="entry name" value="CARBOHYDRATE SULFOTRANSFERASE"/>
    <property type="match status" value="1"/>
</dbReference>
<evidence type="ECO:0000313" key="10">
    <source>
        <dbReference type="EMBL" id="CAK8688441.1"/>
    </source>
</evidence>
<evidence type="ECO:0000256" key="2">
    <source>
        <dbReference type="ARBA" id="ARBA00006339"/>
    </source>
</evidence>
<keyword evidence="9" id="KW-0735">Signal-anchor</keyword>
<feature type="transmembrane region" description="Helical" evidence="9">
    <location>
        <begin position="40"/>
        <end position="56"/>
    </location>
</feature>
<reference evidence="10 11" key="1">
    <citation type="submission" date="2024-02" db="EMBL/GenBank/DDBJ databases">
        <authorList>
            <person name="Daric V."/>
            <person name="Darras S."/>
        </authorList>
    </citation>
    <scope>NUCLEOTIDE SEQUENCE [LARGE SCALE GENOMIC DNA]</scope>
</reference>
<dbReference type="InterPro" id="IPR005331">
    <property type="entry name" value="Sulfotransferase"/>
</dbReference>
<keyword evidence="9" id="KW-0119">Carbohydrate metabolism</keyword>
<evidence type="ECO:0000256" key="1">
    <source>
        <dbReference type="ARBA" id="ARBA00004323"/>
    </source>
</evidence>
<evidence type="ECO:0000256" key="6">
    <source>
        <dbReference type="ARBA" id="ARBA00023034"/>
    </source>
</evidence>
<keyword evidence="8 9" id="KW-0325">Glycoprotein</keyword>
<organism evidence="10 11">
    <name type="scientific">Clavelina lepadiformis</name>
    <name type="common">Light-bulb sea squirt</name>
    <name type="synonym">Ascidia lepadiformis</name>
    <dbReference type="NCBI Taxonomy" id="159417"/>
    <lineage>
        <taxon>Eukaryota</taxon>
        <taxon>Metazoa</taxon>
        <taxon>Chordata</taxon>
        <taxon>Tunicata</taxon>
        <taxon>Ascidiacea</taxon>
        <taxon>Aplousobranchia</taxon>
        <taxon>Clavelinidae</taxon>
        <taxon>Clavelina</taxon>
    </lineage>
</organism>
<gene>
    <name evidence="10" type="ORF">CVLEPA_LOCUS20458</name>
</gene>
<evidence type="ECO:0000313" key="11">
    <source>
        <dbReference type="Proteomes" id="UP001642483"/>
    </source>
</evidence>
<keyword evidence="5 9" id="KW-1133">Transmembrane helix</keyword>
<dbReference type="PANTHER" id="PTHR12137">
    <property type="entry name" value="CARBOHYDRATE SULFOTRANSFERASE"/>
    <property type="match status" value="1"/>
</dbReference>
<evidence type="ECO:0000256" key="4">
    <source>
        <dbReference type="ARBA" id="ARBA00022692"/>
    </source>
</evidence>
<keyword evidence="6 9" id="KW-0333">Golgi apparatus</keyword>
<dbReference type="EC" id="2.8.2.-" evidence="9"/>
<keyword evidence="11" id="KW-1185">Reference proteome</keyword>
<dbReference type="InterPro" id="IPR018011">
    <property type="entry name" value="Carb_sulfotrans_8-10"/>
</dbReference>
<evidence type="ECO:0000256" key="9">
    <source>
        <dbReference type="RuleBase" id="RU364020"/>
    </source>
</evidence>
<protein>
    <recommendedName>
        <fullName evidence="9">Carbohydrate sulfotransferase</fullName>
        <ecNumber evidence="9">2.8.2.-</ecNumber>
    </recommendedName>
</protein>
<keyword evidence="3 9" id="KW-0808">Transferase</keyword>
<name>A0ABP0GC78_CLALP</name>
<dbReference type="EMBL" id="CAWYQH010000108">
    <property type="protein sequence ID" value="CAK8688441.1"/>
    <property type="molecule type" value="Genomic_DNA"/>
</dbReference>
<comment type="similarity">
    <text evidence="2 9">Belongs to the sulfotransferase 2 family.</text>
</comment>
<dbReference type="Pfam" id="PF03567">
    <property type="entry name" value="Sulfotransfer_2"/>
    <property type="match status" value="1"/>
</dbReference>
<proteinExistence type="inferred from homology"/>
<evidence type="ECO:0000256" key="7">
    <source>
        <dbReference type="ARBA" id="ARBA00023136"/>
    </source>
</evidence>
<keyword evidence="4 9" id="KW-0812">Transmembrane</keyword>
<comment type="subcellular location">
    <subcellularLocation>
        <location evidence="1 9">Golgi apparatus membrane</location>
        <topology evidence="1 9">Single-pass type II membrane protein</topology>
    </subcellularLocation>
</comment>
<evidence type="ECO:0000256" key="8">
    <source>
        <dbReference type="ARBA" id="ARBA00023180"/>
    </source>
</evidence>
<comment type="caution">
    <text evidence="10">The sequence shown here is derived from an EMBL/GenBank/DDBJ whole genome shotgun (WGS) entry which is preliminary data.</text>
</comment>
<keyword evidence="7 9" id="KW-0472">Membrane</keyword>
<evidence type="ECO:0000256" key="3">
    <source>
        <dbReference type="ARBA" id="ARBA00022679"/>
    </source>
</evidence>
<accession>A0ABP0GC78</accession>
<evidence type="ECO:0000256" key="5">
    <source>
        <dbReference type="ARBA" id="ARBA00022989"/>
    </source>
</evidence>
<sequence length="401" mass="47486">MQFSGKRFTIPYRISLFLLKELICWRYNYNMSHYRHAKKYVLLFLTLMILLIIWFHKYQKAVGYNFLYFEKITQNCNHGVARGLVDESHKVENLRSEEIHILTNEGSQSDENFGRESSDEDEDEFMKRMKKRMDARRKHLQRACKDLGLRDEHSVDNLRGRITHFKKYDLVNCFNPKTGITNFKTLLHAIVTSDKPTMEDYVLGKQSGQQLREFIDNYTIINKTEQTSLLSNQDKLKMIVVREPLERLLSSFRDRFVLRSLPGYRRRSEEIHKKYGSNPNVSDDGLATFNEFVSYFIDTPPGRYNTHWQHYRNLCQPCAIDFDIIAKQETIEEDTRYLLKLIGAPKEAKIPAGYKTRGTSQIVLDYYKSVQPKEKLFELYRQCSQEFALFDYSKPSYLSLK</sequence>
<dbReference type="Proteomes" id="UP001642483">
    <property type="component" value="Unassembled WGS sequence"/>
</dbReference>